<sequence>MALYRLHMTEWEATVRKSTEAFRTKTSGKRKQEEAAESEDDEEEGGAPKSKKNKSKVAEESFPGGGRKGISSGLSTVVKYHGKNSKDQRPHQPVQSVRTRKENAVEGEWWA</sequence>
<evidence type="ECO:0000313" key="1">
    <source>
        <dbReference type="EMBL" id="KAJ9098065.1"/>
    </source>
</evidence>
<dbReference type="EMBL" id="JASBWR010000079">
    <property type="protein sequence ID" value="KAJ9098065.1"/>
    <property type="molecule type" value="Genomic_DNA"/>
</dbReference>
<dbReference type="Proteomes" id="UP001241377">
    <property type="component" value="Unassembled WGS sequence"/>
</dbReference>
<comment type="caution">
    <text evidence="1">The sequence shown here is derived from an EMBL/GenBank/DDBJ whole genome shotgun (WGS) entry which is preliminary data.</text>
</comment>
<protein>
    <submittedName>
        <fullName evidence="1">Uncharacterized protein</fullName>
    </submittedName>
</protein>
<accession>A0ACC2VF72</accession>
<keyword evidence="2" id="KW-1185">Reference proteome</keyword>
<proteinExistence type="predicted"/>
<organism evidence="1 2">
    <name type="scientific">Naganishia cerealis</name>
    <dbReference type="NCBI Taxonomy" id="610337"/>
    <lineage>
        <taxon>Eukaryota</taxon>
        <taxon>Fungi</taxon>
        <taxon>Dikarya</taxon>
        <taxon>Basidiomycota</taxon>
        <taxon>Agaricomycotina</taxon>
        <taxon>Tremellomycetes</taxon>
        <taxon>Filobasidiales</taxon>
        <taxon>Filobasidiaceae</taxon>
        <taxon>Naganishia</taxon>
    </lineage>
</organism>
<gene>
    <name evidence="1" type="ORF">QFC19_006500</name>
</gene>
<name>A0ACC2VF72_9TREE</name>
<reference evidence="1" key="1">
    <citation type="submission" date="2023-04" db="EMBL/GenBank/DDBJ databases">
        <title>Draft Genome sequencing of Naganishia species isolated from polar environments using Oxford Nanopore Technology.</title>
        <authorList>
            <person name="Leo P."/>
            <person name="Venkateswaran K."/>
        </authorList>
    </citation>
    <scope>NUCLEOTIDE SEQUENCE</scope>
    <source>
        <strain evidence="1">MNA-CCFEE 5261</strain>
    </source>
</reference>
<evidence type="ECO:0000313" key="2">
    <source>
        <dbReference type="Proteomes" id="UP001241377"/>
    </source>
</evidence>